<proteinExistence type="predicted"/>
<evidence type="ECO:0000313" key="2">
    <source>
        <dbReference type="EMBL" id="SDP28652.1"/>
    </source>
</evidence>
<dbReference type="AlphaFoldDB" id="A0A1H0RGA8"/>
<feature type="region of interest" description="Disordered" evidence="1">
    <location>
        <begin position="1"/>
        <end position="24"/>
    </location>
</feature>
<organism evidence="2 3">
    <name type="scientific">Pseudomonas arsenicoxydans</name>
    <dbReference type="NCBI Taxonomy" id="702115"/>
    <lineage>
        <taxon>Bacteria</taxon>
        <taxon>Pseudomonadati</taxon>
        <taxon>Pseudomonadota</taxon>
        <taxon>Gammaproteobacteria</taxon>
        <taxon>Pseudomonadales</taxon>
        <taxon>Pseudomonadaceae</taxon>
        <taxon>Pseudomonas</taxon>
    </lineage>
</organism>
<name>A0A1H0RGA8_9PSED</name>
<evidence type="ECO:0008006" key="4">
    <source>
        <dbReference type="Google" id="ProtNLM"/>
    </source>
</evidence>
<dbReference type="Proteomes" id="UP000198827">
    <property type="component" value="Chromosome I"/>
</dbReference>
<accession>A0A1H0RGA8</accession>
<dbReference type="OrthoDB" id="7009380at2"/>
<protein>
    <recommendedName>
        <fullName evidence="4">DUF3077 domain-containing protein</fullName>
    </recommendedName>
</protein>
<evidence type="ECO:0000256" key="1">
    <source>
        <dbReference type="SAM" id="MobiDB-lite"/>
    </source>
</evidence>
<reference evidence="2 3" key="1">
    <citation type="submission" date="2016-10" db="EMBL/GenBank/DDBJ databases">
        <authorList>
            <person name="de Groot N.N."/>
        </authorList>
    </citation>
    <scope>NUCLEOTIDE SEQUENCE [LARGE SCALE GENOMIC DNA]</scope>
    <source>
        <strain evidence="2 3">CECT 7543</strain>
    </source>
</reference>
<dbReference type="Pfam" id="PF19619">
    <property type="entry name" value="DUF6124"/>
    <property type="match status" value="1"/>
</dbReference>
<evidence type="ECO:0000313" key="3">
    <source>
        <dbReference type="Proteomes" id="UP000198827"/>
    </source>
</evidence>
<dbReference type="EMBL" id="LT629705">
    <property type="protein sequence ID" value="SDP28652.1"/>
    <property type="molecule type" value="Genomic_DNA"/>
</dbReference>
<dbReference type="RefSeq" id="WP_090186120.1">
    <property type="nucleotide sequence ID" value="NZ_LT629705.1"/>
</dbReference>
<sequence>MSKVTPNPPDTDPASPYESVDSKKFHEAADRALDHHFNPAALKSPLVRKPSTMFMIAPDIRDEDLLAHTCESLASASVMTADFAAYLEGPHRHTALGIQQIIMQAELAVNRMLDNVELPK</sequence>
<gene>
    <name evidence="2" type="ORF">SAMN04489798_5249</name>
</gene>
<feature type="compositionally biased region" description="Pro residues" evidence="1">
    <location>
        <begin position="1"/>
        <end position="11"/>
    </location>
</feature>